<keyword evidence="4" id="KW-1185">Reference proteome</keyword>
<organism evidence="3 4">
    <name type="scientific">Fusarium coffeatum</name>
    <dbReference type="NCBI Taxonomy" id="231269"/>
    <lineage>
        <taxon>Eukaryota</taxon>
        <taxon>Fungi</taxon>
        <taxon>Dikarya</taxon>
        <taxon>Ascomycota</taxon>
        <taxon>Pezizomycotina</taxon>
        <taxon>Sordariomycetes</taxon>
        <taxon>Hypocreomycetidae</taxon>
        <taxon>Hypocreales</taxon>
        <taxon>Nectriaceae</taxon>
        <taxon>Fusarium</taxon>
        <taxon>Fusarium incarnatum-equiseti species complex</taxon>
    </lineage>
</organism>
<dbReference type="RefSeq" id="XP_031017200.1">
    <property type="nucleotide sequence ID" value="XM_031158802.1"/>
</dbReference>
<feature type="region of interest" description="Disordered" evidence="1">
    <location>
        <begin position="205"/>
        <end position="282"/>
    </location>
</feature>
<reference evidence="3 4" key="1">
    <citation type="submission" date="2018-06" db="EMBL/GenBank/DDBJ databases">
        <title>Fusarium incarnatum-equiseti species complex species 28.</title>
        <authorList>
            <person name="Gardiner D.M."/>
        </authorList>
    </citation>
    <scope>NUCLEOTIDE SEQUENCE [LARGE SCALE GENOMIC DNA]</scope>
    <source>
        <strain evidence="3 4">FIESC_28</strain>
    </source>
</reference>
<dbReference type="PANTHER" id="PTHR15715:SF37">
    <property type="entry name" value="LD47843P"/>
    <property type="match status" value="1"/>
</dbReference>
<dbReference type="EMBL" id="QKXC01000093">
    <property type="protein sequence ID" value="RBR22150.1"/>
    <property type="molecule type" value="Genomic_DNA"/>
</dbReference>
<dbReference type="InterPro" id="IPR000253">
    <property type="entry name" value="FHA_dom"/>
</dbReference>
<evidence type="ECO:0000256" key="1">
    <source>
        <dbReference type="SAM" id="MobiDB-lite"/>
    </source>
</evidence>
<dbReference type="InterPro" id="IPR008984">
    <property type="entry name" value="SMAD_FHA_dom_sf"/>
</dbReference>
<sequence>MALPEYQDEVLITLKSVNPPPGFAFKERRIFLSRQNPTMKIGRASKKKSSLEATKCNAWFDSPVMSREHAVLIFDAKTQKVYIEDIKSLHGTYKNGVLLEKKAKAEISSGDKLMFGIPIMRGMESYPPTTFETILKYGSIDPESRGNCFRVPDESDVEEAMSSDDDQVSNSCKMLYSKNVRPAPFLCPSSSRSPIDLTCEDQAPLSDARDDTLPVPASTEPSLFLVDDSEHDSCIEDEMEDENEMQDDSSVHDSDNQDESMEDEWFEEHDEFEEDEEEDNTHLADDLTTTLLNGSAEETSAEPHLASNTSTSEAQNADSDISEQPKMDSYVSSQMTSCSGSINKIDPAKTWSNNNLWNVDLPPMELPPIRESVQLPAITDWRPQLFTGQTMENAAQKMGLKTGKEEFFAAREINKINAKAGLTTTQPEYPEYCRDIQPNIPDPRNVADILSRKVTDIVSRTVQEEAQEMAQEKVQEMAHEKARASVDQLAPDLATSGTLFLNTPEQGPFQPSGAGTESVLDETSAFSFEMSKKASGIAEPIGDTIDQTTSTEKNSKEGSSIPADAALTSPEVNAVQEPRKAKRKADDISELTHQEQRWESPLYMSPPPVSSHPHKQASDRALRPPPAKRLRKMAEVVGYAALGGVAVMSALIATAPTL</sequence>
<feature type="region of interest" description="Disordered" evidence="1">
    <location>
        <begin position="538"/>
        <end position="626"/>
    </location>
</feature>
<accession>A0A366S0D8</accession>
<protein>
    <recommendedName>
        <fullName evidence="2">FHA domain-containing protein</fullName>
    </recommendedName>
</protein>
<feature type="compositionally biased region" description="Acidic residues" evidence="1">
    <location>
        <begin position="256"/>
        <end position="279"/>
    </location>
</feature>
<evidence type="ECO:0000259" key="2">
    <source>
        <dbReference type="PROSITE" id="PS50006"/>
    </source>
</evidence>
<dbReference type="Proteomes" id="UP000253153">
    <property type="component" value="Unassembled WGS sequence"/>
</dbReference>
<dbReference type="SMART" id="SM00240">
    <property type="entry name" value="FHA"/>
    <property type="match status" value="1"/>
</dbReference>
<evidence type="ECO:0000313" key="4">
    <source>
        <dbReference type="Proteomes" id="UP000253153"/>
    </source>
</evidence>
<comment type="caution">
    <text evidence="3">The sequence shown here is derived from an EMBL/GenBank/DDBJ whole genome shotgun (WGS) entry which is preliminary data.</text>
</comment>
<gene>
    <name evidence="3" type="ORF">FIESC28_04655</name>
</gene>
<dbReference type="InterPro" id="IPR051176">
    <property type="entry name" value="Cent_Immune-Sig_Mod"/>
</dbReference>
<feature type="region of interest" description="Disordered" evidence="1">
    <location>
        <begin position="296"/>
        <end position="324"/>
    </location>
</feature>
<dbReference type="SUPFAM" id="SSF49879">
    <property type="entry name" value="SMAD/FHA domain"/>
    <property type="match status" value="1"/>
</dbReference>
<dbReference type="PROSITE" id="PS50006">
    <property type="entry name" value="FHA_DOMAIN"/>
    <property type="match status" value="1"/>
</dbReference>
<dbReference type="Pfam" id="PF00498">
    <property type="entry name" value="FHA"/>
    <property type="match status" value="1"/>
</dbReference>
<name>A0A366S0D8_9HYPO</name>
<feature type="compositionally biased region" description="Polar residues" evidence="1">
    <location>
        <begin position="306"/>
        <end position="319"/>
    </location>
</feature>
<feature type="compositionally biased region" description="Acidic residues" evidence="1">
    <location>
        <begin position="227"/>
        <end position="247"/>
    </location>
</feature>
<feature type="compositionally biased region" description="Basic and acidic residues" evidence="1">
    <location>
        <begin position="584"/>
        <end position="598"/>
    </location>
</feature>
<evidence type="ECO:0000313" key="3">
    <source>
        <dbReference type="EMBL" id="RBR22150.1"/>
    </source>
</evidence>
<dbReference type="AlphaFoldDB" id="A0A366S0D8"/>
<dbReference type="Gene3D" id="2.60.200.20">
    <property type="match status" value="1"/>
</dbReference>
<dbReference type="GeneID" id="41994098"/>
<dbReference type="PANTHER" id="PTHR15715">
    <property type="entry name" value="CENTROSOMAL PROTEIN OF 170 KDA"/>
    <property type="match status" value="1"/>
</dbReference>
<dbReference type="OrthoDB" id="4096268at2759"/>
<feature type="domain" description="FHA" evidence="2">
    <location>
        <begin position="39"/>
        <end position="99"/>
    </location>
</feature>
<proteinExistence type="predicted"/>